<accession>A0ABV7H3A9</accession>
<protein>
    <recommendedName>
        <fullName evidence="4">DUF4124 domain-containing protein</fullName>
    </recommendedName>
</protein>
<dbReference type="RefSeq" id="WP_377303748.1">
    <property type="nucleotide sequence ID" value="NZ_CP180191.1"/>
</dbReference>
<feature type="signal peptide" evidence="1">
    <location>
        <begin position="1"/>
        <end position="21"/>
    </location>
</feature>
<evidence type="ECO:0000256" key="1">
    <source>
        <dbReference type="SAM" id="SignalP"/>
    </source>
</evidence>
<keyword evidence="3" id="KW-1185">Reference proteome</keyword>
<organism evidence="2 3">
    <name type="scientific">Piscinibacterium candidicorallinum</name>
    <dbReference type="NCBI Taxonomy" id="1793872"/>
    <lineage>
        <taxon>Bacteria</taxon>
        <taxon>Pseudomonadati</taxon>
        <taxon>Pseudomonadota</taxon>
        <taxon>Betaproteobacteria</taxon>
        <taxon>Burkholderiales</taxon>
        <taxon>Piscinibacterium</taxon>
    </lineage>
</organism>
<evidence type="ECO:0008006" key="4">
    <source>
        <dbReference type="Google" id="ProtNLM"/>
    </source>
</evidence>
<sequence length="211" mass="24064">MKLHVRLTLLGVAICSAAAVAQTDSPREIHTCKDDKGRTLTSDRPLPECLGREQRILNPDGSVRKIIPAPLTREQRAELEQRQAAERLAEARRQEERRRDLMLVSNYKTEAELDQAYVRALEVPVEALKASRARIDDLMKALAAVRKEGEFYEGKIWPIALRSKITEIQAGIEAEQRNIGNKAEDIRRVNERFAADRTRLRQLLTAQPRLH</sequence>
<dbReference type="Proteomes" id="UP001595556">
    <property type="component" value="Unassembled WGS sequence"/>
</dbReference>
<evidence type="ECO:0000313" key="2">
    <source>
        <dbReference type="EMBL" id="MFC3148112.1"/>
    </source>
</evidence>
<feature type="chain" id="PRO_5046634076" description="DUF4124 domain-containing protein" evidence="1">
    <location>
        <begin position="22"/>
        <end position="211"/>
    </location>
</feature>
<reference evidence="3" key="1">
    <citation type="journal article" date="2019" name="Int. J. Syst. Evol. Microbiol.">
        <title>The Global Catalogue of Microorganisms (GCM) 10K type strain sequencing project: providing services to taxonomists for standard genome sequencing and annotation.</title>
        <authorList>
            <consortium name="The Broad Institute Genomics Platform"/>
            <consortium name="The Broad Institute Genome Sequencing Center for Infectious Disease"/>
            <person name="Wu L."/>
            <person name="Ma J."/>
        </authorList>
    </citation>
    <scope>NUCLEOTIDE SEQUENCE [LARGE SCALE GENOMIC DNA]</scope>
    <source>
        <strain evidence="3">KCTC 52168</strain>
    </source>
</reference>
<proteinExistence type="predicted"/>
<keyword evidence="1" id="KW-0732">Signal</keyword>
<comment type="caution">
    <text evidence="2">The sequence shown here is derived from an EMBL/GenBank/DDBJ whole genome shotgun (WGS) entry which is preliminary data.</text>
</comment>
<gene>
    <name evidence="2" type="ORF">ACFOEN_10705</name>
</gene>
<dbReference type="EMBL" id="JBHRTI010000004">
    <property type="protein sequence ID" value="MFC3148112.1"/>
    <property type="molecule type" value="Genomic_DNA"/>
</dbReference>
<evidence type="ECO:0000313" key="3">
    <source>
        <dbReference type="Proteomes" id="UP001595556"/>
    </source>
</evidence>
<name>A0ABV7H3A9_9BURK</name>